<comment type="caution">
    <text evidence="2">The sequence shown here is derived from an EMBL/GenBank/DDBJ whole genome shotgun (WGS) entry which is preliminary data.</text>
</comment>
<evidence type="ECO:0000313" key="2">
    <source>
        <dbReference type="EMBL" id="GAA4467790.1"/>
    </source>
</evidence>
<evidence type="ECO:0000259" key="1">
    <source>
        <dbReference type="Pfam" id="PF13672"/>
    </source>
</evidence>
<protein>
    <submittedName>
        <fullName evidence="2">PP2C family serine/threonine-protein phosphatase</fullName>
    </submittedName>
</protein>
<dbReference type="InterPro" id="IPR036457">
    <property type="entry name" value="PPM-type-like_dom_sf"/>
</dbReference>
<proteinExistence type="predicted"/>
<dbReference type="EMBL" id="BAABFA010000018">
    <property type="protein sequence ID" value="GAA4467790.1"/>
    <property type="molecule type" value="Genomic_DNA"/>
</dbReference>
<dbReference type="RefSeq" id="WP_345083552.1">
    <property type="nucleotide sequence ID" value="NZ_BAABFA010000018.1"/>
</dbReference>
<dbReference type="Gene3D" id="3.60.40.10">
    <property type="entry name" value="PPM-type phosphatase domain"/>
    <property type="match status" value="1"/>
</dbReference>
<dbReference type="SUPFAM" id="SSF81606">
    <property type="entry name" value="PP2C-like"/>
    <property type="match status" value="1"/>
</dbReference>
<sequence>MTWKAIGQSVAGTSHIAAAKGCEDAVRYEVFSHPHGYDVLACCISDGAGSATHAAIASAFTVTKAMEYIQHFIAHGEELTEAHIYALAEDIYHGLAEEAAANELPISEYSCTIAACILTPDRSAFMQIGDGAIVRDDGNDGYNIVWWPQTGEYHNTTYFITDNSSLGDLHVMVTDTPVNEIALFTDGLQLLALNMEASSVHQPFFKDLFRYLRQADNSDKIAVLDHKLAEYLDSPRINERTDDDKTLFMATRLPA</sequence>
<dbReference type="Pfam" id="PF13672">
    <property type="entry name" value="PP2C_2"/>
    <property type="match status" value="1"/>
</dbReference>
<dbReference type="Proteomes" id="UP001500067">
    <property type="component" value="Unassembled WGS sequence"/>
</dbReference>
<dbReference type="InterPro" id="IPR001932">
    <property type="entry name" value="PPM-type_phosphatase-like_dom"/>
</dbReference>
<keyword evidence="3" id="KW-1185">Reference proteome</keyword>
<evidence type="ECO:0000313" key="3">
    <source>
        <dbReference type="Proteomes" id="UP001500067"/>
    </source>
</evidence>
<feature type="domain" description="PPM-type phosphatase" evidence="1">
    <location>
        <begin position="12"/>
        <end position="232"/>
    </location>
</feature>
<name>A0ABP8NMA1_9BACT</name>
<organism evidence="2 3">
    <name type="scientific">Nemorincola caseinilytica</name>
    <dbReference type="NCBI Taxonomy" id="2054315"/>
    <lineage>
        <taxon>Bacteria</taxon>
        <taxon>Pseudomonadati</taxon>
        <taxon>Bacteroidota</taxon>
        <taxon>Chitinophagia</taxon>
        <taxon>Chitinophagales</taxon>
        <taxon>Chitinophagaceae</taxon>
        <taxon>Nemorincola</taxon>
    </lineage>
</organism>
<gene>
    <name evidence="2" type="ORF">GCM10023093_24170</name>
</gene>
<accession>A0ABP8NMA1</accession>
<reference evidence="3" key="1">
    <citation type="journal article" date="2019" name="Int. J. Syst. Evol. Microbiol.">
        <title>The Global Catalogue of Microorganisms (GCM) 10K type strain sequencing project: providing services to taxonomists for standard genome sequencing and annotation.</title>
        <authorList>
            <consortium name="The Broad Institute Genomics Platform"/>
            <consortium name="The Broad Institute Genome Sequencing Center for Infectious Disease"/>
            <person name="Wu L."/>
            <person name="Ma J."/>
        </authorList>
    </citation>
    <scope>NUCLEOTIDE SEQUENCE [LARGE SCALE GENOMIC DNA]</scope>
    <source>
        <strain evidence="3">JCM 32105</strain>
    </source>
</reference>